<evidence type="ECO:0000256" key="2">
    <source>
        <dbReference type="ARBA" id="ARBA00022679"/>
    </source>
</evidence>
<dbReference type="SUPFAM" id="SSF51161">
    <property type="entry name" value="Trimeric LpxA-like enzymes"/>
    <property type="match status" value="1"/>
</dbReference>
<dbReference type="PANTHER" id="PTHR43017">
    <property type="entry name" value="GALACTOSIDE O-ACETYLTRANSFERASE"/>
    <property type="match status" value="1"/>
</dbReference>
<dbReference type="InterPro" id="IPR001451">
    <property type="entry name" value="Hexapep"/>
</dbReference>
<dbReference type="EMBL" id="JOSX01000020">
    <property type="protein sequence ID" value="KEK14758.1"/>
    <property type="molecule type" value="Genomic_DNA"/>
</dbReference>
<dbReference type="Proteomes" id="UP000027731">
    <property type="component" value="Unassembled WGS sequence"/>
</dbReference>
<dbReference type="Pfam" id="PF12464">
    <property type="entry name" value="Mac"/>
    <property type="match status" value="1"/>
</dbReference>
<feature type="domain" description="Maltose/galactoside acetyltransferase" evidence="6">
    <location>
        <begin position="5"/>
        <end position="59"/>
    </location>
</feature>
<evidence type="ECO:0000256" key="3">
    <source>
        <dbReference type="ARBA" id="ARBA00022737"/>
    </source>
</evidence>
<dbReference type="InterPro" id="IPR039369">
    <property type="entry name" value="LacA-like"/>
</dbReference>
<dbReference type="Gene3D" id="2.160.10.10">
    <property type="entry name" value="Hexapeptide repeat proteins"/>
    <property type="match status" value="1"/>
</dbReference>
<keyword evidence="2 5" id="KW-0808">Transferase</keyword>
<dbReference type="FunFam" id="2.160.10.10:FF:000025">
    <property type="entry name" value="Hexapeptide-repeat containing-acetyltransferase"/>
    <property type="match status" value="1"/>
</dbReference>
<keyword evidence="3" id="KW-0677">Repeat</keyword>
<comment type="similarity">
    <text evidence="1 5">Belongs to the transferase hexapeptide repeat family.</text>
</comment>
<dbReference type="CDD" id="cd03357">
    <property type="entry name" value="LbH_MAT_GAT"/>
    <property type="match status" value="1"/>
</dbReference>
<accession>A0A073JNT5</accession>
<organism evidence="7 8">
    <name type="scientific">Limosilactobacillus reuteri</name>
    <name type="common">Lactobacillus reuteri</name>
    <dbReference type="NCBI Taxonomy" id="1598"/>
    <lineage>
        <taxon>Bacteria</taxon>
        <taxon>Bacillati</taxon>
        <taxon>Bacillota</taxon>
        <taxon>Bacilli</taxon>
        <taxon>Lactobacillales</taxon>
        <taxon>Lactobacillaceae</taxon>
        <taxon>Limosilactobacillus</taxon>
    </lineage>
</organism>
<dbReference type="AlphaFoldDB" id="A0A073JNT5"/>
<evidence type="ECO:0000313" key="8">
    <source>
        <dbReference type="Proteomes" id="UP000027731"/>
    </source>
</evidence>
<evidence type="ECO:0000259" key="6">
    <source>
        <dbReference type="SMART" id="SM01266"/>
    </source>
</evidence>
<evidence type="ECO:0000256" key="4">
    <source>
        <dbReference type="ARBA" id="ARBA00023315"/>
    </source>
</evidence>
<dbReference type="GO" id="GO:0008870">
    <property type="term" value="F:galactoside O-acetyltransferase activity"/>
    <property type="evidence" value="ECO:0007669"/>
    <property type="project" value="TreeGrafter"/>
</dbReference>
<evidence type="ECO:0000313" key="7">
    <source>
        <dbReference type="EMBL" id="KEK14758.1"/>
    </source>
</evidence>
<dbReference type="SMART" id="SM01266">
    <property type="entry name" value="Mac"/>
    <property type="match status" value="1"/>
</dbReference>
<dbReference type="InterPro" id="IPR024688">
    <property type="entry name" value="Mac_dom"/>
</dbReference>
<keyword evidence="4 5" id="KW-0012">Acyltransferase</keyword>
<gene>
    <name evidence="7" type="ORF">LR3_02890</name>
</gene>
<dbReference type="PANTHER" id="PTHR43017:SF1">
    <property type="entry name" value="ACETYLTRANSFERASE YJL218W-RELATED"/>
    <property type="match status" value="1"/>
</dbReference>
<reference evidence="7 8" key="1">
    <citation type="submission" date="2014-06" db="EMBL/GenBank/DDBJ databases">
        <title>Genetic determinant of reutericyclin biosynthesis of Lactobacillus reuteri.</title>
        <authorList>
            <person name="Lin X."/>
            <person name="Duar R."/>
            <person name="Walter J."/>
            <person name="Gaenzle M."/>
        </authorList>
    </citation>
    <scope>NUCLEOTIDE SEQUENCE [LARGE SCALE GENOMIC DNA]</scope>
    <source>
        <strain evidence="7 8">LTH2584</strain>
    </source>
</reference>
<protein>
    <recommendedName>
        <fullName evidence="5">Acetyltransferase</fullName>
        <ecNumber evidence="5">2.3.1.-</ecNumber>
    </recommendedName>
</protein>
<proteinExistence type="inferred from homology"/>
<dbReference type="InterPro" id="IPR011004">
    <property type="entry name" value="Trimer_LpxA-like_sf"/>
</dbReference>
<sequence length="204" mass="22824">MDKNTENMLAGKPYRPGTPELNRFSHLAHRLCRDYNLTTDEDTVEREMIIDRLFPQHDDGIYLQGPIHIDYGRFTKIGKNFYANFNFTILDTCPVTIGDNAMCGPNVSIITAMHPLMYQQRNIRQQADGQFDDVEYGKPVTIGDNCWLASNVTVCPGVTIGNGCVIGAGTVVTKDIPDNSLVLGVPGKVIRPITEKDRLENFPY</sequence>
<dbReference type="Pfam" id="PF00132">
    <property type="entry name" value="Hexapep"/>
    <property type="match status" value="1"/>
</dbReference>
<comment type="caution">
    <text evidence="7">The sequence shown here is derived from an EMBL/GenBank/DDBJ whole genome shotgun (WGS) entry which is preliminary data.</text>
</comment>
<evidence type="ECO:0000256" key="5">
    <source>
        <dbReference type="RuleBase" id="RU367021"/>
    </source>
</evidence>
<name>A0A073JNT5_LIMRT</name>
<evidence type="ECO:0000256" key="1">
    <source>
        <dbReference type="ARBA" id="ARBA00007274"/>
    </source>
</evidence>
<dbReference type="PATRIC" id="fig|1598.90.peg.1939"/>
<dbReference type="EC" id="2.3.1.-" evidence="5"/>